<evidence type="ECO:0000259" key="5">
    <source>
        <dbReference type="Pfam" id="PF05726"/>
    </source>
</evidence>
<gene>
    <name evidence="6" type="ORF">L0Y14_13335</name>
</gene>
<evidence type="ECO:0000313" key="7">
    <source>
        <dbReference type="Proteomes" id="UP001056649"/>
    </source>
</evidence>
<keyword evidence="2" id="KW-0479">Metal-binding</keyword>
<dbReference type="SUPFAM" id="SSF51182">
    <property type="entry name" value="RmlC-like cupins"/>
    <property type="match status" value="1"/>
</dbReference>
<dbReference type="InterPro" id="IPR008778">
    <property type="entry name" value="Pirin_C_dom"/>
</dbReference>
<evidence type="ECO:0000256" key="1">
    <source>
        <dbReference type="ARBA" id="ARBA00008416"/>
    </source>
</evidence>
<feature type="domain" description="Pirin N-terminal" evidence="4">
    <location>
        <begin position="27"/>
        <end position="127"/>
    </location>
</feature>
<dbReference type="PANTHER" id="PTHR13903">
    <property type="entry name" value="PIRIN-RELATED"/>
    <property type="match status" value="1"/>
</dbReference>
<dbReference type="AlphaFoldDB" id="A0A9J6ZWM4"/>
<evidence type="ECO:0000259" key="4">
    <source>
        <dbReference type="Pfam" id="PF02678"/>
    </source>
</evidence>
<dbReference type="Pfam" id="PF05726">
    <property type="entry name" value="Pirin_C"/>
    <property type="match status" value="1"/>
</dbReference>
<sequence>MTTIFKKPRQLIRIIRGSDTQDGAGVQLTRFIPSHSLPLLDPFLLLDSFRSNNPQDYIAGFPPHPHRGFETVTYLLAGRVRHRDSAGHSGVVEEAGGVQWMTAGRGIEHSEMPEQEQGLLEGFQLWVNLPAAQKMATPCYQEFAPQEIPLEPHENGTRIQVIAGQTACGTRGAVNGISVQPLYLDIALPAGETYQERLASGHNAFIYLISGSLTIAGDKTQNNRIEPRQLGVLSDGDSVVIEANQASRLLLLAGRPIGEPVVRHGPFVMNSTEQIEQAYRDYQAGLFGRLDETPDAVA</sequence>
<feature type="binding site" evidence="2">
    <location>
        <position position="111"/>
    </location>
    <ligand>
        <name>Fe cation</name>
        <dbReference type="ChEBI" id="CHEBI:24875"/>
    </ligand>
</feature>
<dbReference type="InterPro" id="IPR012093">
    <property type="entry name" value="Pirin"/>
</dbReference>
<reference evidence="6" key="1">
    <citation type="journal article" date="2022" name="Mol. Ecol. Resour.">
        <title>The complete and closed genome of the facultative generalist Candidatus Endoriftia persephone from deep-sea hydrothermal vents.</title>
        <authorList>
            <person name="de Oliveira A.L."/>
            <person name="Srivastava A."/>
            <person name="Espada-Hinojosa S."/>
            <person name="Bright M."/>
        </authorList>
    </citation>
    <scope>NUCLEOTIDE SEQUENCE</scope>
    <source>
        <strain evidence="6">Tica-EPR-9o50.N</strain>
    </source>
</reference>
<dbReference type="InterPro" id="IPR003829">
    <property type="entry name" value="Pirin_N_dom"/>
</dbReference>
<dbReference type="Pfam" id="PF02678">
    <property type="entry name" value="Pirin"/>
    <property type="match status" value="1"/>
</dbReference>
<dbReference type="Gene3D" id="2.60.120.10">
    <property type="entry name" value="Jelly Rolls"/>
    <property type="match status" value="2"/>
</dbReference>
<dbReference type="KEGG" id="eps:L0Y14_13335"/>
<keyword evidence="2" id="KW-0408">Iron</keyword>
<dbReference type="EMBL" id="CP090569">
    <property type="protein sequence ID" value="USF87109.1"/>
    <property type="molecule type" value="Genomic_DNA"/>
</dbReference>
<protein>
    <submittedName>
        <fullName evidence="6">Pirin family protein</fullName>
    </submittedName>
</protein>
<proteinExistence type="inferred from homology"/>
<comment type="cofactor">
    <cofactor evidence="2">
        <name>Fe cation</name>
        <dbReference type="ChEBI" id="CHEBI:24875"/>
    </cofactor>
    <text evidence="2">Binds 1 Fe cation per subunit.</text>
</comment>
<dbReference type="RefSeq" id="WP_006475501.1">
    <property type="nucleotide sequence ID" value="NZ_CP090569.1"/>
</dbReference>
<keyword evidence="7" id="KW-1185">Reference proteome</keyword>
<dbReference type="CDD" id="cd02247">
    <property type="entry name" value="cupin_pirin_C"/>
    <property type="match status" value="1"/>
</dbReference>
<dbReference type="PIRSF" id="PIRSF006232">
    <property type="entry name" value="Pirin"/>
    <property type="match status" value="1"/>
</dbReference>
<feature type="binding site" evidence="2">
    <location>
        <position position="64"/>
    </location>
    <ligand>
        <name>Fe cation</name>
        <dbReference type="ChEBI" id="CHEBI:24875"/>
    </ligand>
</feature>
<dbReference type="Proteomes" id="UP001056649">
    <property type="component" value="Chromosome"/>
</dbReference>
<comment type="similarity">
    <text evidence="1 3">Belongs to the pirin family.</text>
</comment>
<dbReference type="InterPro" id="IPR014710">
    <property type="entry name" value="RmlC-like_jellyroll"/>
</dbReference>
<dbReference type="GO" id="GO:0046872">
    <property type="term" value="F:metal ion binding"/>
    <property type="evidence" value="ECO:0007669"/>
    <property type="project" value="UniProtKB-KW"/>
</dbReference>
<feature type="binding site" evidence="2">
    <location>
        <position position="66"/>
    </location>
    <ligand>
        <name>Fe cation</name>
        <dbReference type="ChEBI" id="CHEBI:24875"/>
    </ligand>
</feature>
<evidence type="ECO:0000256" key="2">
    <source>
        <dbReference type="PIRSR" id="PIRSR006232-1"/>
    </source>
</evidence>
<dbReference type="InterPro" id="IPR011051">
    <property type="entry name" value="RmlC_Cupin_sf"/>
</dbReference>
<feature type="binding site" evidence="2">
    <location>
        <position position="109"/>
    </location>
    <ligand>
        <name>Fe cation</name>
        <dbReference type="ChEBI" id="CHEBI:24875"/>
    </ligand>
</feature>
<dbReference type="CDD" id="cd02909">
    <property type="entry name" value="cupin_pirin_N"/>
    <property type="match status" value="1"/>
</dbReference>
<feature type="domain" description="Pirin C-terminal" evidence="5">
    <location>
        <begin position="183"/>
        <end position="288"/>
    </location>
</feature>
<dbReference type="PANTHER" id="PTHR13903:SF8">
    <property type="entry name" value="PIRIN"/>
    <property type="match status" value="1"/>
</dbReference>
<name>A0A9J6ZWM4_9GAMM</name>
<evidence type="ECO:0000256" key="3">
    <source>
        <dbReference type="RuleBase" id="RU003457"/>
    </source>
</evidence>
<organism evidence="6 7">
    <name type="scientific">Candidatus Endoriftia persephonae</name>
    <dbReference type="NCBI Taxonomy" id="393765"/>
    <lineage>
        <taxon>Bacteria</taxon>
        <taxon>Pseudomonadati</taxon>
        <taxon>Pseudomonadota</taxon>
        <taxon>Gammaproteobacteria</taxon>
        <taxon>Chromatiales</taxon>
        <taxon>Sedimenticolaceae</taxon>
        <taxon>Candidatus Endoriftia</taxon>
    </lineage>
</organism>
<accession>A0A9J6ZWM4</accession>
<evidence type="ECO:0000313" key="6">
    <source>
        <dbReference type="EMBL" id="USF87109.1"/>
    </source>
</evidence>